<name>A0A0C2HKB9_9STAP</name>
<gene>
    <name evidence="4" type="ORF">F7P68_0012415</name>
    <name evidence="3" type="ORF">SN16_11000</name>
</gene>
<evidence type="ECO:0000313" key="4">
    <source>
        <dbReference type="EMBL" id="MDB0581328.1"/>
    </source>
</evidence>
<dbReference type="PANTHER" id="PTHR48081:SF6">
    <property type="entry name" value="PEPTIDASE S9 PROLYL OLIGOPEPTIDASE CATALYTIC DOMAIN-CONTAINING PROTEIN"/>
    <property type="match status" value="1"/>
</dbReference>
<dbReference type="InterPro" id="IPR049492">
    <property type="entry name" value="BD-FAE-like_dom"/>
</dbReference>
<reference evidence="4" key="3">
    <citation type="submission" date="2020-04" db="EMBL/GenBank/DDBJ databases">
        <authorList>
            <person name="Tanveer F."/>
            <person name="Xie Y."/>
            <person name="Shinwari Z.K."/>
        </authorList>
    </citation>
    <scope>NUCLEOTIDE SEQUENCE</scope>
    <source>
        <strain evidence="4">MOSEL-ME25</strain>
    </source>
</reference>
<dbReference type="InterPro" id="IPR050300">
    <property type="entry name" value="GDXG_lipolytic_enzyme"/>
</dbReference>
<dbReference type="GeneID" id="77846079"/>
<dbReference type="Pfam" id="PF20434">
    <property type="entry name" value="BD-FAE"/>
    <property type="match status" value="1"/>
</dbReference>
<comment type="caution">
    <text evidence="3">The sequence shown here is derived from an EMBL/GenBank/DDBJ whole genome shotgun (WGS) entry which is preliminary data.</text>
</comment>
<keyword evidence="6" id="KW-1185">Reference proteome</keyword>
<dbReference type="Proteomes" id="UP000031546">
    <property type="component" value="Unassembled WGS sequence"/>
</dbReference>
<dbReference type="EMBL" id="JABEVU030000001">
    <property type="protein sequence ID" value="MDB0581328.1"/>
    <property type="molecule type" value="Genomic_DNA"/>
</dbReference>
<dbReference type="SUPFAM" id="SSF53474">
    <property type="entry name" value="alpha/beta-Hydrolases"/>
    <property type="match status" value="1"/>
</dbReference>
<evidence type="ECO:0000313" key="3">
    <source>
        <dbReference type="EMBL" id="KIH70026.1"/>
    </source>
</evidence>
<reference evidence="6" key="2">
    <citation type="submission" date="2020-04" db="EMBL/GenBank/DDBJ databases">
        <title>Genome analysis and biological profiling of marine Cellulosimicrobium funkei MOSEL-ME6.</title>
        <authorList>
            <person name="Tanveer F."/>
            <person name="Xie Y."/>
            <person name="Shinwari Z.K."/>
        </authorList>
    </citation>
    <scope>NUCLEOTIDE SEQUENCE [LARGE SCALE GENOMIC DNA]</scope>
    <source>
        <strain evidence="6">MOSEL-ME25</strain>
    </source>
</reference>
<accession>A0A0C2HKB9</accession>
<dbReference type="AlphaFoldDB" id="A0A0C2HKB9"/>
<dbReference type="InterPro" id="IPR029058">
    <property type="entry name" value="AB_hydrolase_fold"/>
</dbReference>
<dbReference type="OrthoDB" id="9794725at2"/>
<dbReference type="Gene3D" id="3.40.50.1820">
    <property type="entry name" value="alpha/beta hydrolase"/>
    <property type="match status" value="1"/>
</dbReference>
<evidence type="ECO:0000313" key="5">
    <source>
        <dbReference type="Proteomes" id="UP000031546"/>
    </source>
</evidence>
<organism evidence="3 5">
    <name type="scientific">Salinicoccus roseus</name>
    <dbReference type="NCBI Taxonomy" id="45670"/>
    <lineage>
        <taxon>Bacteria</taxon>
        <taxon>Bacillati</taxon>
        <taxon>Bacillota</taxon>
        <taxon>Bacilli</taxon>
        <taxon>Bacillales</taxon>
        <taxon>Staphylococcaceae</taxon>
        <taxon>Salinicoccus</taxon>
    </lineage>
</organism>
<evidence type="ECO:0000256" key="1">
    <source>
        <dbReference type="ARBA" id="ARBA00022801"/>
    </source>
</evidence>
<protein>
    <submittedName>
        <fullName evidence="4">Alpha/beta hydrolase</fullName>
    </submittedName>
</protein>
<reference evidence="3 5" key="1">
    <citation type="submission" date="2015-01" db="EMBL/GenBank/DDBJ databases">
        <title>Genome sequences of high lactate-tolerant strain Salinicoccus roseus W12 with industrial interest.</title>
        <authorList>
            <person name="Wang H."/>
            <person name="Yu B."/>
        </authorList>
    </citation>
    <scope>NUCLEOTIDE SEQUENCE [LARGE SCALE GENOMIC DNA]</scope>
    <source>
        <strain evidence="3 5">W12</strain>
    </source>
</reference>
<dbReference type="Proteomes" id="UP000527860">
    <property type="component" value="Unassembled WGS sequence"/>
</dbReference>
<dbReference type="EMBL" id="JXII01000009">
    <property type="protein sequence ID" value="KIH70026.1"/>
    <property type="molecule type" value="Genomic_DNA"/>
</dbReference>
<keyword evidence="1 4" id="KW-0378">Hydrolase</keyword>
<evidence type="ECO:0000259" key="2">
    <source>
        <dbReference type="Pfam" id="PF20434"/>
    </source>
</evidence>
<dbReference type="PANTHER" id="PTHR48081">
    <property type="entry name" value="AB HYDROLASE SUPERFAMILY PROTEIN C4A8.06C"/>
    <property type="match status" value="1"/>
</dbReference>
<reference evidence="4 6" key="4">
    <citation type="submission" date="2022-12" db="EMBL/GenBank/DDBJ databases">
        <title>Genome analysis and biological profiling of marine Salinicoccus roseus MOSEL-ME25.</title>
        <authorList>
            <person name="Mirza F.T."/>
            <person name="Xie Y."/>
            <person name="Shinwari Z.K."/>
        </authorList>
    </citation>
    <scope>NUCLEOTIDE SEQUENCE [LARGE SCALE GENOMIC DNA]</scope>
    <source>
        <strain evidence="4 6">MOSEL-ME25</strain>
    </source>
</reference>
<evidence type="ECO:0000313" key="6">
    <source>
        <dbReference type="Proteomes" id="UP000527860"/>
    </source>
</evidence>
<dbReference type="RefSeq" id="WP_040106667.1">
    <property type="nucleotide sequence ID" value="NZ_JABEVU030000001.1"/>
</dbReference>
<sequence>MNLQSFYIGEKHAEVTMMLGESAVHEKEGRPAVVICPGGSYMYVSEREAEPVGYEFLAKGYHVFILRYSTIGSAMRREGRQTNRDELYQIASMVEQDEVLGSEFPGPLVELAQTITFIRENCHEFNVNPDQIGVVGFSAGGHLAASLGVHWNSDWLSSLTGQEPRWYRPNFQVLAYPILDYMLNRDIAEERGIGDPKYMTTASRMVFGHAAEDETIDRADLKAHVSKDTPPTFIWHTVEDRLVFVQNALDFAKALEKFQIPWELHTFKSGSHGLSLATEVTGRVDARASQWTGLMFSWLDEVLEKN</sequence>
<dbReference type="GO" id="GO:0016787">
    <property type="term" value="F:hydrolase activity"/>
    <property type="evidence" value="ECO:0007669"/>
    <property type="project" value="UniProtKB-KW"/>
</dbReference>
<dbReference type="STRING" id="45670.SN16_11000"/>
<feature type="domain" description="BD-FAE-like" evidence="2">
    <location>
        <begin position="102"/>
        <end position="255"/>
    </location>
</feature>
<proteinExistence type="predicted"/>